<evidence type="ECO:0000256" key="15">
    <source>
        <dbReference type="ARBA" id="ARBA00025218"/>
    </source>
</evidence>
<evidence type="ECO:0000256" key="12">
    <source>
        <dbReference type="ARBA" id="ARBA00023004"/>
    </source>
</evidence>
<sequence>MTLLEDAIVPPPEPPSQVARSGERPQPQPSGWLKWLTSTDHKVIGLSYIVTSFAFFLIAGLLAGVMRGQLAQPELTLVSNDAYNQIFTMHGSLMLFLFIGPFAFGLANYMVPLQIGADDMAFPRLNLFSYWLFLGGGLTMMSGFLTAGGAAAFGWFGYTPLSSGIYSPGLGGDVWLAGVALVGFSGILTAVNVLATVIAMRHPDMGMFQMPIFTWNMVVTSVAVLLAFPVLTAAVVMLFAERHFGAHVFDPTAGGVPLLWQHLFWFFGHPEVYIVVLPYFGVITETIPVFSRRPLFGYIGLVFATLAIAGLSVGVWAHHMFATGAVLLPFFSAVSLLIAVPTGVKMFNWIGTMWGGQISFKTPMLFSVGFLVSFLMGGVTGVMLASPAIDFHVTDSYFVVAHFHYVLIGGSVFGVFAAIYYWFPKWTGRMLSETLGKWHFWLFFIGFHMTFLVQHMLGLAGMPRRVASYEATDGFTTLNVISSVGYLFQFASISFLLWNVWRSWRHGDVAGDDPWEGYTLEWATTSPPPPHNFDGPLPPITSERPVFDQRHRELAKAAEHRSVIPGALGAVGLVDDVEAPGDATSGDGT</sequence>
<evidence type="ECO:0000256" key="1">
    <source>
        <dbReference type="ARBA" id="ARBA00004141"/>
    </source>
</evidence>
<feature type="transmembrane region" description="Helical" evidence="18">
    <location>
        <begin position="175"/>
        <end position="200"/>
    </location>
</feature>
<accession>A0A936TFS6</accession>
<keyword evidence="6 17" id="KW-0679">Respiratory chain</keyword>
<keyword evidence="13 18" id="KW-0186">Copper</keyword>
<feature type="transmembrane region" description="Helical" evidence="18">
    <location>
        <begin position="130"/>
        <end position="155"/>
    </location>
</feature>
<keyword evidence="18" id="KW-1003">Cell membrane</keyword>
<evidence type="ECO:0000313" key="22">
    <source>
        <dbReference type="Proteomes" id="UP000727993"/>
    </source>
</evidence>
<feature type="transmembrane region" description="Helical" evidence="18">
    <location>
        <begin position="295"/>
        <end position="317"/>
    </location>
</feature>
<feature type="transmembrane region" description="Helical" evidence="18">
    <location>
        <begin position="365"/>
        <end position="385"/>
    </location>
</feature>
<evidence type="ECO:0000256" key="19">
    <source>
        <dbReference type="SAM" id="MobiDB-lite"/>
    </source>
</evidence>
<dbReference type="PANTHER" id="PTHR10422:SF18">
    <property type="entry name" value="CYTOCHROME C OXIDASE SUBUNIT 1"/>
    <property type="match status" value="1"/>
</dbReference>
<feature type="transmembrane region" description="Helical" evidence="18">
    <location>
        <begin position="259"/>
        <end position="283"/>
    </location>
</feature>
<evidence type="ECO:0000256" key="3">
    <source>
        <dbReference type="ARBA" id="ARBA00009578"/>
    </source>
</evidence>
<comment type="caution">
    <text evidence="21">The sequence shown here is derived from an EMBL/GenBank/DDBJ whole genome shotgun (WGS) entry which is preliminary data.</text>
</comment>
<evidence type="ECO:0000256" key="9">
    <source>
        <dbReference type="ARBA" id="ARBA00022967"/>
    </source>
</evidence>
<comment type="function">
    <text evidence="15 18">Cytochrome c oxidase is the component of the respiratory chain that catalyzes the reduction of oxygen to water. Subunits 1-3 form the functional core of the enzyme complex. CO I is the catalytic subunit of the enzyme. Electrons originating in cytochrome c are transferred via the copper A center of subunit 2 and heme A of subunit 1 to the bimetallic center formed by heme A3 and copper B.</text>
</comment>
<dbReference type="PROSITE" id="PS00077">
    <property type="entry name" value="COX1_CUB"/>
    <property type="match status" value="1"/>
</dbReference>
<dbReference type="PROSITE" id="PS50855">
    <property type="entry name" value="COX1"/>
    <property type="match status" value="1"/>
</dbReference>
<evidence type="ECO:0000313" key="21">
    <source>
        <dbReference type="EMBL" id="MBK9298079.1"/>
    </source>
</evidence>
<dbReference type="InterPro" id="IPR000883">
    <property type="entry name" value="Cyt_C_Oxase_1"/>
</dbReference>
<feature type="transmembrane region" description="Helical" evidence="18">
    <location>
        <begin position="43"/>
        <end position="66"/>
    </location>
</feature>
<dbReference type="InterPro" id="IPR014241">
    <property type="entry name" value="Cyt_c_oxidase_su1_bac"/>
</dbReference>
<keyword evidence="11 18" id="KW-1133">Transmembrane helix</keyword>
<evidence type="ECO:0000256" key="4">
    <source>
        <dbReference type="ARBA" id="ARBA00022448"/>
    </source>
</evidence>
<dbReference type="PRINTS" id="PR01165">
    <property type="entry name" value="CYCOXIDASEI"/>
</dbReference>
<keyword evidence="10 17" id="KW-0249">Electron transport</keyword>
<comment type="catalytic activity">
    <reaction evidence="16 18">
        <text>4 Fe(II)-[cytochrome c] + O2 + 8 H(+)(in) = 4 Fe(III)-[cytochrome c] + 2 H2O + 4 H(+)(out)</text>
        <dbReference type="Rhea" id="RHEA:11436"/>
        <dbReference type="Rhea" id="RHEA-COMP:10350"/>
        <dbReference type="Rhea" id="RHEA-COMP:14399"/>
        <dbReference type="ChEBI" id="CHEBI:15377"/>
        <dbReference type="ChEBI" id="CHEBI:15378"/>
        <dbReference type="ChEBI" id="CHEBI:15379"/>
        <dbReference type="ChEBI" id="CHEBI:29033"/>
        <dbReference type="ChEBI" id="CHEBI:29034"/>
        <dbReference type="EC" id="7.1.1.9"/>
    </reaction>
</comment>
<organism evidence="21 22">
    <name type="scientific">Candidatus Neomicrothrix subdominans</name>
    <dbReference type="NCBI Taxonomy" id="2954438"/>
    <lineage>
        <taxon>Bacteria</taxon>
        <taxon>Bacillati</taxon>
        <taxon>Actinomycetota</taxon>
        <taxon>Acidimicrobiia</taxon>
        <taxon>Acidimicrobiales</taxon>
        <taxon>Microthrixaceae</taxon>
        <taxon>Candidatus Neomicrothrix</taxon>
    </lineage>
</organism>
<feature type="region of interest" description="Disordered" evidence="19">
    <location>
        <begin position="1"/>
        <end position="29"/>
    </location>
</feature>
<feature type="transmembrane region" description="Helical" evidence="18">
    <location>
        <begin position="323"/>
        <end position="344"/>
    </location>
</feature>
<dbReference type="Pfam" id="PF00115">
    <property type="entry name" value="COX1"/>
    <property type="match status" value="1"/>
</dbReference>
<evidence type="ECO:0000259" key="20">
    <source>
        <dbReference type="PROSITE" id="PS50855"/>
    </source>
</evidence>
<dbReference type="NCBIfam" id="TIGR02891">
    <property type="entry name" value="CtaD_CoxA"/>
    <property type="match status" value="1"/>
</dbReference>
<evidence type="ECO:0000256" key="16">
    <source>
        <dbReference type="ARBA" id="ARBA00047816"/>
    </source>
</evidence>
<dbReference type="SUPFAM" id="SSF81442">
    <property type="entry name" value="Cytochrome c oxidase subunit I-like"/>
    <property type="match status" value="1"/>
</dbReference>
<dbReference type="PANTHER" id="PTHR10422">
    <property type="entry name" value="CYTOCHROME C OXIDASE SUBUNIT 1"/>
    <property type="match status" value="1"/>
</dbReference>
<feature type="transmembrane region" description="Helical" evidence="18">
    <location>
        <begin position="435"/>
        <end position="457"/>
    </location>
</feature>
<keyword evidence="9" id="KW-1278">Translocase</keyword>
<dbReference type="GO" id="GO:0004129">
    <property type="term" value="F:cytochrome-c oxidase activity"/>
    <property type="evidence" value="ECO:0007669"/>
    <property type="project" value="UniProtKB-EC"/>
</dbReference>
<keyword evidence="12 18" id="KW-0408">Iron</keyword>
<protein>
    <recommendedName>
        <fullName evidence="18">Cytochrome c oxidase subunit 1</fullName>
        <ecNumber evidence="18">7.1.1.9</ecNumber>
    </recommendedName>
</protein>
<evidence type="ECO:0000256" key="8">
    <source>
        <dbReference type="ARBA" id="ARBA00022723"/>
    </source>
</evidence>
<dbReference type="GO" id="GO:0015990">
    <property type="term" value="P:electron transport coupled proton transport"/>
    <property type="evidence" value="ECO:0007669"/>
    <property type="project" value="InterPro"/>
</dbReference>
<dbReference type="InterPro" id="IPR023615">
    <property type="entry name" value="Cyt_c_Oxase_su1_BS"/>
</dbReference>
<reference evidence="21 22" key="1">
    <citation type="submission" date="2020-10" db="EMBL/GenBank/DDBJ databases">
        <title>Connecting structure to function with the recovery of over 1000 high-quality activated sludge metagenome-assembled genomes encoding full-length rRNA genes using long-read sequencing.</title>
        <authorList>
            <person name="Singleton C.M."/>
            <person name="Petriglieri F."/>
            <person name="Kristensen J.M."/>
            <person name="Kirkegaard R.H."/>
            <person name="Michaelsen T.Y."/>
            <person name="Andersen M.H."/>
            <person name="Karst S.M."/>
            <person name="Dueholm M.S."/>
            <person name="Nielsen P.H."/>
            <person name="Albertsen M."/>
        </authorList>
    </citation>
    <scope>NUCLEOTIDE SEQUENCE [LARGE SCALE GENOMIC DNA]</scope>
    <source>
        <strain evidence="21">Lyne_18-Q3-R50-59_MAXAC.006</strain>
    </source>
</reference>
<dbReference type="GO" id="GO:0005886">
    <property type="term" value="C:plasma membrane"/>
    <property type="evidence" value="ECO:0007669"/>
    <property type="project" value="UniProtKB-SubCell"/>
</dbReference>
<feature type="transmembrane region" description="Helical" evidence="18">
    <location>
        <begin position="86"/>
        <end position="109"/>
    </location>
</feature>
<feature type="transmembrane region" description="Helical" evidence="18">
    <location>
        <begin position="477"/>
        <end position="498"/>
    </location>
</feature>
<comment type="similarity">
    <text evidence="3 17">Belongs to the heme-copper respiratory oxidase family.</text>
</comment>
<keyword evidence="5 17" id="KW-0349">Heme</keyword>
<feature type="transmembrane region" description="Helical" evidence="18">
    <location>
        <begin position="397"/>
        <end position="423"/>
    </location>
</feature>
<comment type="pathway">
    <text evidence="2 18">Energy metabolism; oxidative phosphorylation.</text>
</comment>
<comment type="subcellular location">
    <subcellularLocation>
        <location evidence="18">Cell membrane</location>
        <topology evidence="18">Multi-pass membrane protein</topology>
    </subcellularLocation>
    <subcellularLocation>
        <location evidence="1">Membrane</location>
        <topology evidence="1">Multi-pass membrane protein</topology>
    </subcellularLocation>
</comment>
<keyword evidence="8 18" id="KW-0479">Metal-binding</keyword>
<dbReference type="InterPro" id="IPR023616">
    <property type="entry name" value="Cyt_c_oxase-like_su1_dom"/>
</dbReference>
<evidence type="ECO:0000256" key="10">
    <source>
        <dbReference type="ARBA" id="ARBA00022982"/>
    </source>
</evidence>
<evidence type="ECO:0000256" key="6">
    <source>
        <dbReference type="ARBA" id="ARBA00022660"/>
    </source>
</evidence>
<keyword evidence="7 17" id="KW-0812">Transmembrane</keyword>
<dbReference type="GO" id="GO:0009060">
    <property type="term" value="P:aerobic respiration"/>
    <property type="evidence" value="ECO:0007669"/>
    <property type="project" value="InterPro"/>
</dbReference>
<proteinExistence type="inferred from homology"/>
<dbReference type="InterPro" id="IPR036927">
    <property type="entry name" value="Cyt_c_oxase-like_su1_sf"/>
</dbReference>
<keyword evidence="4 17" id="KW-0813">Transport</keyword>
<evidence type="ECO:0000256" key="13">
    <source>
        <dbReference type="ARBA" id="ARBA00023008"/>
    </source>
</evidence>
<gene>
    <name evidence="21" type="primary">ctaD</name>
    <name evidence="21" type="ORF">IPN02_14850</name>
</gene>
<dbReference type="EMBL" id="JADJZA010000008">
    <property type="protein sequence ID" value="MBK9298079.1"/>
    <property type="molecule type" value="Genomic_DNA"/>
</dbReference>
<dbReference type="EC" id="7.1.1.9" evidence="18"/>
<keyword evidence="14 18" id="KW-0472">Membrane</keyword>
<evidence type="ECO:0000256" key="17">
    <source>
        <dbReference type="RuleBase" id="RU000370"/>
    </source>
</evidence>
<dbReference type="GO" id="GO:0022904">
    <property type="term" value="P:respiratory electron transport chain"/>
    <property type="evidence" value="ECO:0007669"/>
    <property type="project" value="TreeGrafter"/>
</dbReference>
<evidence type="ECO:0000256" key="5">
    <source>
        <dbReference type="ARBA" id="ARBA00022617"/>
    </source>
</evidence>
<feature type="transmembrane region" description="Helical" evidence="18">
    <location>
        <begin position="212"/>
        <end position="239"/>
    </location>
</feature>
<evidence type="ECO:0000256" key="11">
    <source>
        <dbReference type="ARBA" id="ARBA00022989"/>
    </source>
</evidence>
<evidence type="ECO:0000256" key="18">
    <source>
        <dbReference type="RuleBase" id="RU363061"/>
    </source>
</evidence>
<dbReference type="Gene3D" id="1.20.210.10">
    <property type="entry name" value="Cytochrome c oxidase-like, subunit I domain"/>
    <property type="match status" value="1"/>
</dbReference>
<name>A0A936TFS6_9ACTN</name>
<dbReference type="AlphaFoldDB" id="A0A936TFS6"/>
<evidence type="ECO:0000256" key="14">
    <source>
        <dbReference type="ARBA" id="ARBA00023136"/>
    </source>
</evidence>
<feature type="domain" description="Cytochrome oxidase subunit I profile" evidence="20">
    <location>
        <begin position="35"/>
        <end position="541"/>
    </location>
</feature>
<evidence type="ECO:0000256" key="7">
    <source>
        <dbReference type="ARBA" id="ARBA00022692"/>
    </source>
</evidence>
<dbReference type="GO" id="GO:0046872">
    <property type="term" value="F:metal ion binding"/>
    <property type="evidence" value="ECO:0007669"/>
    <property type="project" value="UniProtKB-KW"/>
</dbReference>
<evidence type="ECO:0000256" key="2">
    <source>
        <dbReference type="ARBA" id="ARBA00004673"/>
    </source>
</evidence>
<dbReference type="GO" id="GO:0020037">
    <property type="term" value="F:heme binding"/>
    <property type="evidence" value="ECO:0007669"/>
    <property type="project" value="InterPro"/>
</dbReference>
<dbReference type="Proteomes" id="UP000727993">
    <property type="component" value="Unassembled WGS sequence"/>
</dbReference>